<feature type="region of interest" description="Disordered" evidence="7">
    <location>
        <begin position="220"/>
        <end position="336"/>
    </location>
</feature>
<dbReference type="PANTHER" id="PTHR21212:SF0">
    <property type="entry name" value="SEIPIN"/>
    <property type="match status" value="1"/>
</dbReference>
<keyword evidence="2 8" id="KW-0812">Transmembrane</keyword>
<evidence type="ECO:0000256" key="5">
    <source>
        <dbReference type="ARBA" id="ARBA00023098"/>
    </source>
</evidence>
<keyword evidence="6 8" id="KW-0472">Membrane</keyword>
<keyword evidence="5" id="KW-0443">Lipid metabolism</keyword>
<keyword evidence="4 8" id="KW-1133">Transmembrane helix</keyword>
<dbReference type="GO" id="GO:0005789">
    <property type="term" value="C:endoplasmic reticulum membrane"/>
    <property type="evidence" value="ECO:0007669"/>
    <property type="project" value="UniProtKB-SubCell"/>
</dbReference>
<sequence>MFRKLESRGDGPHPYGITSLDSSLISQQAYDISLTLHVPRSPSNLETGNFMLALTLLSPNHNPTAQETTSPLPLQPDTILYTSRRPTLLPYTSPLISLATRLLSLPLYILSLKTESEHLLIPMGELITFPKGWKNIPAYALLEVQAGQGIQVYDVGVVFTARFGGMRWLMYQHWILSFIGFTGVFWGVEVLLAGVAWLVIQSWFGQDEVQEKGVVNMENGAHEKIKEEEETDEEPDLSDTPRTFPTAWRQTPLRYEPKVKDEEEYVLDDTEIQPLGAQADDEDEYEYEEEEEEYEEEEGDGDARGRDIDSGIGTSFSEGVERDGVTRRRSKGGQAI</sequence>
<feature type="compositionally biased region" description="Basic residues" evidence="7">
    <location>
        <begin position="327"/>
        <end position="336"/>
    </location>
</feature>
<feature type="compositionally biased region" description="Acidic residues" evidence="7">
    <location>
        <begin position="279"/>
        <end position="300"/>
    </location>
</feature>
<dbReference type="Proteomes" id="UP000481288">
    <property type="component" value="Unassembled WGS sequence"/>
</dbReference>
<dbReference type="PANTHER" id="PTHR21212">
    <property type="entry name" value="BERNARDINELLI-SEIP CONGENITAL LIPODYSTROPHY 2 HOMOLOG BSCL2 PROTEIN"/>
    <property type="match status" value="1"/>
</dbReference>
<dbReference type="AlphaFoldDB" id="A0A7D8YWA2"/>
<evidence type="ECO:0000256" key="8">
    <source>
        <dbReference type="SAM" id="Phobius"/>
    </source>
</evidence>
<comment type="caution">
    <text evidence="9">The sequence shown here is derived from an EMBL/GenBank/DDBJ whole genome shotgun (WGS) entry which is preliminary data.</text>
</comment>
<evidence type="ECO:0000313" key="10">
    <source>
        <dbReference type="Proteomes" id="UP000481288"/>
    </source>
</evidence>
<dbReference type="OrthoDB" id="3990054at2759"/>
<keyword evidence="10" id="KW-1185">Reference proteome</keyword>
<feature type="transmembrane region" description="Helical" evidence="8">
    <location>
        <begin position="174"/>
        <end position="200"/>
    </location>
</feature>
<keyword evidence="3" id="KW-0256">Endoplasmic reticulum</keyword>
<evidence type="ECO:0000256" key="7">
    <source>
        <dbReference type="SAM" id="MobiDB-lite"/>
    </source>
</evidence>
<dbReference type="Pfam" id="PF06775">
    <property type="entry name" value="Seipin"/>
    <property type="match status" value="1"/>
</dbReference>
<comment type="subcellular location">
    <subcellularLocation>
        <location evidence="1">Endoplasmic reticulum membrane</location>
        <topology evidence="1">Multi-pass membrane protein</topology>
    </subcellularLocation>
</comment>
<feature type="compositionally biased region" description="Acidic residues" evidence="7">
    <location>
        <begin position="262"/>
        <end position="271"/>
    </location>
</feature>
<evidence type="ECO:0000256" key="1">
    <source>
        <dbReference type="ARBA" id="ARBA00004477"/>
    </source>
</evidence>
<dbReference type="CDD" id="cd23995">
    <property type="entry name" value="Seipin_BSCL2_like"/>
    <property type="match status" value="1"/>
</dbReference>
<organism evidence="9 10">
    <name type="scientific">Lachnellula cervina</name>
    <dbReference type="NCBI Taxonomy" id="1316786"/>
    <lineage>
        <taxon>Eukaryota</taxon>
        <taxon>Fungi</taxon>
        <taxon>Dikarya</taxon>
        <taxon>Ascomycota</taxon>
        <taxon>Pezizomycotina</taxon>
        <taxon>Leotiomycetes</taxon>
        <taxon>Helotiales</taxon>
        <taxon>Lachnaceae</taxon>
        <taxon>Lachnellula</taxon>
    </lineage>
</organism>
<evidence type="ECO:0000313" key="9">
    <source>
        <dbReference type="EMBL" id="TVY56742.1"/>
    </source>
</evidence>
<proteinExistence type="predicted"/>
<reference evidence="9 10" key="1">
    <citation type="submission" date="2018-05" db="EMBL/GenBank/DDBJ databases">
        <title>Whole genome sequencing for identification of molecular markers to develop diagnostic detection tools for the regulated plant pathogen Lachnellula willkommii.</title>
        <authorList>
            <person name="Giroux E."/>
            <person name="Bilodeau G."/>
        </authorList>
    </citation>
    <scope>NUCLEOTIDE SEQUENCE [LARGE SCALE GENOMIC DNA]</scope>
    <source>
        <strain evidence="9 10">CBS 625.97</strain>
    </source>
</reference>
<dbReference type="EMBL" id="QGMG01000137">
    <property type="protein sequence ID" value="TVY56742.1"/>
    <property type="molecule type" value="Genomic_DNA"/>
</dbReference>
<dbReference type="GO" id="GO:0140042">
    <property type="term" value="P:lipid droplet formation"/>
    <property type="evidence" value="ECO:0007669"/>
    <property type="project" value="UniProtKB-ARBA"/>
</dbReference>
<evidence type="ECO:0000256" key="6">
    <source>
        <dbReference type="ARBA" id="ARBA00023136"/>
    </source>
</evidence>
<dbReference type="InterPro" id="IPR009617">
    <property type="entry name" value="Seipin"/>
</dbReference>
<gene>
    <name evidence="9" type="ORF">LCER1_G004197</name>
</gene>
<protein>
    <submittedName>
        <fullName evidence="9">Seipin-like protein</fullName>
    </submittedName>
</protein>
<accession>A0A7D8YWA2</accession>
<evidence type="ECO:0000256" key="2">
    <source>
        <dbReference type="ARBA" id="ARBA00022692"/>
    </source>
</evidence>
<name>A0A7D8YWA2_9HELO</name>
<dbReference type="GO" id="GO:0006629">
    <property type="term" value="P:lipid metabolic process"/>
    <property type="evidence" value="ECO:0007669"/>
    <property type="project" value="UniProtKB-KW"/>
</dbReference>
<evidence type="ECO:0000256" key="4">
    <source>
        <dbReference type="ARBA" id="ARBA00022989"/>
    </source>
</evidence>
<evidence type="ECO:0000256" key="3">
    <source>
        <dbReference type="ARBA" id="ARBA00022824"/>
    </source>
</evidence>
<feature type="compositionally biased region" description="Acidic residues" evidence="7">
    <location>
        <begin position="228"/>
        <end position="237"/>
    </location>
</feature>